<sequence length="115" mass="12982">MPFPAEMFEILVYPPAYFLTTNEREAGVSPPWLLDTTAMRHSARNSGHSRHQRHLQALRTSTRHVNSTRGKEQRHLRQSEGQETGESDPEGGLEMCEQACSAQQRWPGTELHAGS</sequence>
<keyword evidence="3" id="KW-1185">Reference proteome</keyword>
<gene>
    <name evidence="2" type="ORF">COCON_G00061040</name>
</gene>
<dbReference type="EMBL" id="JAFJMO010000004">
    <property type="protein sequence ID" value="KAJ8279038.1"/>
    <property type="molecule type" value="Genomic_DNA"/>
</dbReference>
<dbReference type="AlphaFoldDB" id="A0A9Q1DRH4"/>
<protein>
    <submittedName>
        <fullName evidence="2">Uncharacterized protein</fullName>
    </submittedName>
</protein>
<feature type="region of interest" description="Disordered" evidence="1">
    <location>
        <begin position="41"/>
        <end position="115"/>
    </location>
</feature>
<organism evidence="2 3">
    <name type="scientific">Conger conger</name>
    <name type="common">Conger eel</name>
    <name type="synonym">Muraena conger</name>
    <dbReference type="NCBI Taxonomy" id="82655"/>
    <lineage>
        <taxon>Eukaryota</taxon>
        <taxon>Metazoa</taxon>
        <taxon>Chordata</taxon>
        <taxon>Craniata</taxon>
        <taxon>Vertebrata</taxon>
        <taxon>Euteleostomi</taxon>
        <taxon>Actinopterygii</taxon>
        <taxon>Neopterygii</taxon>
        <taxon>Teleostei</taxon>
        <taxon>Anguilliformes</taxon>
        <taxon>Congridae</taxon>
        <taxon>Conger</taxon>
    </lineage>
</organism>
<evidence type="ECO:0000313" key="3">
    <source>
        <dbReference type="Proteomes" id="UP001152803"/>
    </source>
</evidence>
<name>A0A9Q1DRH4_CONCO</name>
<accession>A0A9Q1DRH4</accession>
<feature type="compositionally biased region" description="Polar residues" evidence="1">
    <location>
        <begin position="58"/>
        <end position="68"/>
    </location>
</feature>
<dbReference type="Proteomes" id="UP001152803">
    <property type="component" value="Unassembled WGS sequence"/>
</dbReference>
<proteinExistence type="predicted"/>
<evidence type="ECO:0000313" key="2">
    <source>
        <dbReference type="EMBL" id="KAJ8279038.1"/>
    </source>
</evidence>
<feature type="compositionally biased region" description="Basic residues" evidence="1">
    <location>
        <begin position="41"/>
        <end position="56"/>
    </location>
</feature>
<evidence type="ECO:0000256" key="1">
    <source>
        <dbReference type="SAM" id="MobiDB-lite"/>
    </source>
</evidence>
<reference evidence="2" key="1">
    <citation type="journal article" date="2023" name="Science">
        <title>Genome structures resolve the early diversification of teleost fishes.</title>
        <authorList>
            <person name="Parey E."/>
            <person name="Louis A."/>
            <person name="Montfort J."/>
            <person name="Bouchez O."/>
            <person name="Roques C."/>
            <person name="Iampietro C."/>
            <person name="Lluch J."/>
            <person name="Castinel A."/>
            <person name="Donnadieu C."/>
            <person name="Desvignes T."/>
            <person name="Floi Bucao C."/>
            <person name="Jouanno E."/>
            <person name="Wen M."/>
            <person name="Mejri S."/>
            <person name="Dirks R."/>
            <person name="Jansen H."/>
            <person name="Henkel C."/>
            <person name="Chen W.J."/>
            <person name="Zahm M."/>
            <person name="Cabau C."/>
            <person name="Klopp C."/>
            <person name="Thompson A.W."/>
            <person name="Robinson-Rechavi M."/>
            <person name="Braasch I."/>
            <person name="Lecointre G."/>
            <person name="Bobe J."/>
            <person name="Postlethwait J.H."/>
            <person name="Berthelot C."/>
            <person name="Roest Crollius H."/>
            <person name="Guiguen Y."/>
        </authorList>
    </citation>
    <scope>NUCLEOTIDE SEQUENCE</scope>
    <source>
        <strain evidence="2">Concon-B</strain>
    </source>
</reference>
<comment type="caution">
    <text evidence="2">The sequence shown here is derived from an EMBL/GenBank/DDBJ whole genome shotgun (WGS) entry which is preliminary data.</text>
</comment>
<feature type="compositionally biased region" description="Basic and acidic residues" evidence="1">
    <location>
        <begin position="69"/>
        <end position="80"/>
    </location>
</feature>